<reference evidence="2 3" key="1">
    <citation type="submission" date="2020-06" db="EMBL/GenBank/DDBJ databases">
        <title>Transcriptomic and genomic resources for Thalictrum thalictroides and T. hernandezii: Facilitating candidate gene discovery in an emerging model plant lineage.</title>
        <authorList>
            <person name="Arias T."/>
            <person name="Riano-Pachon D.M."/>
            <person name="Di Stilio V.S."/>
        </authorList>
    </citation>
    <scope>NUCLEOTIDE SEQUENCE [LARGE SCALE GENOMIC DNA]</scope>
    <source>
        <strain evidence="3">cv. WT478/WT964</strain>
        <tissue evidence="2">Leaves</tissue>
    </source>
</reference>
<evidence type="ECO:0000313" key="2">
    <source>
        <dbReference type="EMBL" id="KAF5193105.1"/>
    </source>
</evidence>
<evidence type="ECO:0000259" key="1">
    <source>
        <dbReference type="PROSITE" id="PS50053"/>
    </source>
</evidence>
<dbReference type="PROSITE" id="PS50053">
    <property type="entry name" value="UBIQUITIN_2"/>
    <property type="match status" value="1"/>
</dbReference>
<protein>
    <recommendedName>
        <fullName evidence="1">Ubiquitin-like domain-containing protein</fullName>
    </recommendedName>
</protein>
<organism evidence="2 3">
    <name type="scientific">Thalictrum thalictroides</name>
    <name type="common">Rue-anemone</name>
    <name type="synonym">Anemone thalictroides</name>
    <dbReference type="NCBI Taxonomy" id="46969"/>
    <lineage>
        <taxon>Eukaryota</taxon>
        <taxon>Viridiplantae</taxon>
        <taxon>Streptophyta</taxon>
        <taxon>Embryophyta</taxon>
        <taxon>Tracheophyta</taxon>
        <taxon>Spermatophyta</taxon>
        <taxon>Magnoliopsida</taxon>
        <taxon>Ranunculales</taxon>
        <taxon>Ranunculaceae</taxon>
        <taxon>Thalictroideae</taxon>
        <taxon>Thalictrum</taxon>
    </lineage>
</organism>
<name>A0A7J6W9P3_THATH</name>
<dbReference type="SUPFAM" id="SSF54236">
    <property type="entry name" value="Ubiquitin-like"/>
    <property type="match status" value="2"/>
</dbReference>
<accession>A0A7J6W9P3</accession>
<dbReference type="AlphaFoldDB" id="A0A7J6W9P3"/>
<dbReference type="CDD" id="cd17039">
    <property type="entry name" value="Ubl_ubiquitin_like"/>
    <property type="match status" value="2"/>
</dbReference>
<dbReference type="InterPro" id="IPR000626">
    <property type="entry name" value="Ubiquitin-like_dom"/>
</dbReference>
<keyword evidence="3" id="KW-1185">Reference proteome</keyword>
<evidence type="ECO:0000313" key="3">
    <source>
        <dbReference type="Proteomes" id="UP000554482"/>
    </source>
</evidence>
<dbReference type="InterPro" id="IPR029071">
    <property type="entry name" value="Ubiquitin-like_domsf"/>
</dbReference>
<dbReference type="Proteomes" id="UP000554482">
    <property type="component" value="Unassembled WGS sequence"/>
</dbReference>
<dbReference type="EMBL" id="JABWDY010020511">
    <property type="protein sequence ID" value="KAF5193105.1"/>
    <property type="molecule type" value="Genomic_DNA"/>
</dbReference>
<proteinExistence type="predicted"/>
<gene>
    <name evidence="2" type="ORF">FRX31_017309</name>
</gene>
<sequence>MSTPDNNSKKYVIDVGNDVKTVKDLKSHFEKAHGFPSDDQIIVRQNEILYDAIRLDLLGVRVGEMELYRKISPDESVAVKISPELVEGGRLPDLVLSITGGKCVSDLKLMIQKELGVPPSRQYLTSMKIEMKNELPLREYIAEKPPRFFLKVT</sequence>
<comment type="caution">
    <text evidence="2">The sequence shown here is derived from an EMBL/GenBank/DDBJ whole genome shotgun (WGS) entry which is preliminary data.</text>
</comment>
<feature type="domain" description="Ubiquitin-like" evidence="1">
    <location>
        <begin position="79"/>
        <end position="140"/>
    </location>
</feature>